<reference evidence="2" key="1">
    <citation type="submission" date="2017-09" db="EMBL/GenBank/DDBJ databases">
        <title>Depth-based differentiation of microbial function through sediment-hosted aquifers and enrichment of novel symbionts in the deep terrestrial subsurface.</title>
        <authorList>
            <person name="Probst A.J."/>
            <person name="Ladd B."/>
            <person name="Jarett J.K."/>
            <person name="Geller-Mcgrath D.E."/>
            <person name="Sieber C.M.K."/>
            <person name="Emerson J.B."/>
            <person name="Anantharaman K."/>
            <person name="Thomas B.C."/>
            <person name="Malmstrom R."/>
            <person name="Stieglmeier M."/>
            <person name="Klingl A."/>
            <person name="Woyke T."/>
            <person name="Ryan C.M."/>
            <person name="Banfield J.F."/>
        </authorList>
    </citation>
    <scope>NUCLEOTIDE SEQUENCE [LARGE SCALE GENOMIC DNA]</scope>
</reference>
<evidence type="ECO:0000313" key="1">
    <source>
        <dbReference type="EMBL" id="PIZ16121.1"/>
    </source>
</evidence>
<name>A0A2M7S9E4_9BACT</name>
<dbReference type="Proteomes" id="UP000229307">
    <property type="component" value="Unassembled WGS sequence"/>
</dbReference>
<comment type="caution">
    <text evidence="1">The sequence shown here is derived from an EMBL/GenBank/DDBJ whole genome shotgun (WGS) entry which is preliminary data.</text>
</comment>
<gene>
    <name evidence="1" type="ORF">COY52_08005</name>
</gene>
<organism evidence="1 2">
    <name type="scientific">Candidatus Desantisbacteria bacterium CG_4_10_14_0_8_um_filter_48_22</name>
    <dbReference type="NCBI Taxonomy" id="1974543"/>
    <lineage>
        <taxon>Bacteria</taxon>
        <taxon>Candidatus Desantisiibacteriota</taxon>
    </lineage>
</organism>
<protein>
    <recommendedName>
        <fullName evidence="3">DUF3558 domain-containing protein</fullName>
    </recommendedName>
</protein>
<evidence type="ECO:0008006" key="3">
    <source>
        <dbReference type="Google" id="ProtNLM"/>
    </source>
</evidence>
<dbReference type="EMBL" id="PFMR01000209">
    <property type="protein sequence ID" value="PIZ16121.1"/>
    <property type="molecule type" value="Genomic_DNA"/>
</dbReference>
<accession>A0A2M7S9E4</accession>
<proteinExistence type="predicted"/>
<sequence length="180" mass="20769">MRTIRIMYVVLILFIYAAVASSGTEKNRDEKFSLPAYTRLLLNETDMVGYKLKYQRKDTWPETEKDQEPKMGITQCWFDSSGRSLYCEIWIFDSVEEAMDRAKFLVTHVAVPYQEGSFSDTIVGNKSWIGVQREGGAAFLFIYEEHLVSIMDPYCRGDQKKKLQVIAGKILKKIKNISGR</sequence>
<evidence type="ECO:0000313" key="2">
    <source>
        <dbReference type="Proteomes" id="UP000229307"/>
    </source>
</evidence>
<dbReference type="AlphaFoldDB" id="A0A2M7S9E4"/>